<dbReference type="Gene3D" id="2.60.40.10">
    <property type="entry name" value="Immunoglobulins"/>
    <property type="match status" value="1"/>
</dbReference>
<evidence type="ECO:0000256" key="1">
    <source>
        <dbReference type="SAM" id="SignalP"/>
    </source>
</evidence>
<comment type="caution">
    <text evidence="3">The sequence shown here is derived from an EMBL/GenBank/DDBJ whole genome shotgun (WGS) entry which is preliminary data.</text>
</comment>
<protein>
    <recommendedName>
        <fullName evidence="2">Bacterial Ig-like domain-containing protein</fullName>
    </recommendedName>
</protein>
<sequence>MTSGFTALTRTVAMAVAIALGLLTMLVIPASAADDEREASVVVVEQDTNFVWRPAGGFVLDVRVTDEGGRSIGGPVAVLVDGDMVLRTRWPSSELVVDPPPSLPGPHEVSVRFVGDSTYRPSEWTGTLDVVEGDVPGVMTVDAPQQAAYGDVVPFTVDVATPPDLLVDDPDQPDGRAVVTWDDPGMRPRDAAVSGGTGVVHVPAEVPGTHAYEVTYYSAGDVQITRATGTLTVGKARLPLRIWSNDVQQGVMNTAGGTWEVAAFMDISWPIDGTMSLYDGDRLLQTQDVAGMGLGATVFTLAADDVPPGRRTLTARLTGSPFVEDASATLDLEVVRNPAVIGVERATARTFQWGRPHKLRVAVHSADNYWPDAVPTGTVKVYRGTTRVGTGTLDDSGEVVVRIWGKKLPVGRTTLRVVYTGDTVYEKTVRYRTVRVYKARTKLRASILDTTVHRPQQVKVRFRLSSPSNVALTGKVKLKVDGVTVKTVRLRKKHDGSRTVSLPASVEPGHHYLKVVYVGTATKKRSVKVPLYFTVY</sequence>
<dbReference type="EMBL" id="JABFAJ010000011">
    <property type="protein sequence ID" value="NNU27057.1"/>
    <property type="molecule type" value="Genomic_DNA"/>
</dbReference>
<dbReference type="Pfam" id="PF16640">
    <property type="entry name" value="Big_3_5"/>
    <property type="match status" value="1"/>
</dbReference>
<dbReference type="Proteomes" id="UP000557204">
    <property type="component" value="Unassembled WGS sequence"/>
</dbReference>
<evidence type="ECO:0000313" key="3">
    <source>
        <dbReference type="EMBL" id="NNU27057.1"/>
    </source>
</evidence>
<evidence type="ECO:0000313" key="4">
    <source>
        <dbReference type="Proteomes" id="UP000557204"/>
    </source>
</evidence>
<feature type="chain" id="PRO_5032503696" description="Bacterial Ig-like domain-containing protein" evidence="1">
    <location>
        <begin position="33"/>
        <end position="536"/>
    </location>
</feature>
<proteinExistence type="predicted"/>
<keyword evidence="1" id="KW-0732">Signal</keyword>
<dbReference type="RefSeq" id="WP_171246571.1">
    <property type="nucleotide sequence ID" value="NZ_JABFAJ010000011.1"/>
</dbReference>
<reference evidence="3 4" key="1">
    <citation type="submission" date="2020-05" db="EMBL/GenBank/DDBJ databases">
        <title>Genome sequence of Isoptericola sp. JC619 isolated from Chilika lagoon, India.</title>
        <authorList>
            <person name="Kumar D."/>
            <person name="Appam K."/>
            <person name="Gandham S."/>
            <person name="Uppada J."/>
            <person name="Sasikala C."/>
            <person name="Venkata Ramana C."/>
        </authorList>
    </citation>
    <scope>NUCLEOTIDE SEQUENCE [LARGE SCALE GENOMIC DNA]</scope>
    <source>
        <strain evidence="3 4">JC619</strain>
    </source>
</reference>
<dbReference type="GO" id="GO:0005975">
    <property type="term" value="P:carbohydrate metabolic process"/>
    <property type="evidence" value="ECO:0007669"/>
    <property type="project" value="UniProtKB-ARBA"/>
</dbReference>
<feature type="domain" description="Bacterial Ig-like" evidence="2">
    <location>
        <begin position="347"/>
        <end position="428"/>
    </location>
</feature>
<dbReference type="InterPro" id="IPR032109">
    <property type="entry name" value="Big_3_5"/>
</dbReference>
<name>A0A849K791_9MICO</name>
<accession>A0A849K791</accession>
<organism evidence="3 4">
    <name type="scientific">Isoptericola sediminis</name>
    <dbReference type="NCBI Taxonomy" id="2733572"/>
    <lineage>
        <taxon>Bacteria</taxon>
        <taxon>Bacillati</taxon>
        <taxon>Actinomycetota</taxon>
        <taxon>Actinomycetes</taxon>
        <taxon>Micrococcales</taxon>
        <taxon>Promicromonosporaceae</taxon>
        <taxon>Isoptericola</taxon>
    </lineage>
</organism>
<dbReference type="InterPro" id="IPR013783">
    <property type="entry name" value="Ig-like_fold"/>
</dbReference>
<evidence type="ECO:0000259" key="2">
    <source>
        <dbReference type="Pfam" id="PF16640"/>
    </source>
</evidence>
<keyword evidence="4" id="KW-1185">Reference proteome</keyword>
<gene>
    <name evidence="3" type="ORF">HLI28_05810</name>
</gene>
<feature type="signal peptide" evidence="1">
    <location>
        <begin position="1"/>
        <end position="32"/>
    </location>
</feature>
<dbReference type="AlphaFoldDB" id="A0A849K791"/>